<dbReference type="SUPFAM" id="SSF53774">
    <property type="entry name" value="Glutaminase/Asparaginase"/>
    <property type="match status" value="1"/>
</dbReference>
<dbReference type="Gene3D" id="3.40.50.1170">
    <property type="entry name" value="L-asparaginase, N-terminal domain"/>
    <property type="match status" value="1"/>
</dbReference>
<feature type="active site" description="O-isoaspartyl threonine intermediate" evidence="1">
    <location>
        <position position="12"/>
    </location>
</feature>
<evidence type="ECO:0000313" key="4">
    <source>
        <dbReference type="EMBL" id="CAA6825007.1"/>
    </source>
</evidence>
<sequence length="165" mass="18382">MKEILIISTGGTFNKVYDPLTGTLEIDKESKAVEQIASKWLCKLHLLNIIGKDSLDINTSDRQALVENIRKSTYQYIIVIHGTDTMDITASYLDKAKLDKSIILTGAMVPYSIDPTEATANLASAYGYTHLLKNSGIYIAMNGVIDNYLSIKKNRIEGKFDLQYV</sequence>
<gene>
    <name evidence="4" type="ORF">HELGO_WM7033</name>
</gene>
<dbReference type="PIRSF" id="PIRSF001220">
    <property type="entry name" value="L-ASNase_gatD"/>
    <property type="match status" value="1"/>
</dbReference>
<dbReference type="InterPro" id="IPR027474">
    <property type="entry name" value="L-asparaginase_N"/>
</dbReference>
<evidence type="ECO:0000256" key="1">
    <source>
        <dbReference type="PIRSR" id="PIRSR001220-1"/>
    </source>
</evidence>
<feature type="binding site" evidence="2">
    <location>
        <position position="54"/>
    </location>
    <ligand>
        <name>substrate</name>
    </ligand>
</feature>
<protein>
    <submittedName>
        <fullName evidence="4">Asparaginase</fullName>
    </submittedName>
</protein>
<reference evidence="4" key="1">
    <citation type="submission" date="2020-01" db="EMBL/GenBank/DDBJ databases">
        <authorList>
            <person name="Meier V. D."/>
            <person name="Meier V D."/>
        </authorList>
    </citation>
    <scope>NUCLEOTIDE SEQUENCE</scope>
    <source>
        <strain evidence="4">HLG_WM_MAG_01</strain>
    </source>
</reference>
<name>A0A6S6U3Z6_9BACT</name>
<proteinExistence type="predicted"/>
<dbReference type="Pfam" id="PF00710">
    <property type="entry name" value="Asparaginase"/>
    <property type="match status" value="1"/>
</dbReference>
<dbReference type="PIRSF" id="PIRSF500176">
    <property type="entry name" value="L_ASNase"/>
    <property type="match status" value="1"/>
</dbReference>
<dbReference type="AlphaFoldDB" id="A0A6S6U3Z6"/>
<dbReference type="PANTHER" id="PTHR11707">
    <property type="entry name" value="L-ASPARAGINASE"/>
    <property type="match status" value="1"/>
</dbReference>
<evidence type="ECO:0000259" key="3">
    <source>
        <dbReference type="Pfam" id="PF00710"/>
    </source>
</evidence>
<evidence type="ECO:0000256" key="2">
    <source>
        <dbReference type="PIRSR" id="PIRSR001220-2"/>
    </source>
</evidence>
<dbReference type="InterPro" id="IPR037152">
    <property type="entry name" value="L-asparaginase_N_sf"/>
</dbReference>
<dbReference type="GO" id="GO:0004067">
    <property type="term" value="F:asparaginase activity"/>
    <property type="evidence" value="ECO:0007669"/>
    <property type="project" value="UniProtKB-UniRule"/>
</dbReference>
<dbReference type="InterPro" id="IPR036152">
    <property type="entry name" value="Asp/glu_Ase-like_sf"/>
</dbReference>
<dbReference type="EMBL" id="CACVAS010000128">
    <property type="protein sequence ID" value="CAA6825007.1"/>
    <property type="molecule type" value="Genomic_DNA"/>
</dbReference>
<dbReference type="InterPro" id="IPR006034">
    <property type="entry name" value="Asparaginase/glutaminase-like"/>
</dbReference>
<dbReference type="PROSITE" id="PS51732">
    <property type="entry name" value="ASN_GLN_ASE_3"/>
    <property type="match status" value="1"/>
</dbReference>
<organism evidence="4">
    <name type="scientific">uncultured Sulfurovum sp</name>
    <dbReference type="NCBI Taxonomy" id="269237"/>
    <lineage>
        <taxon>Bacteria</taxon>
        <taxon>Pseudomonadati</taxon>
        <taxon>Campylobacterota</taxon>
        <taxon>Epsilonproteobacteria</taxon>
        <taxon>Campylobacterales</taxon>
        <taxon>Sulfurovaceae</taxon>
        <taxon>Sulfurovum</taxon>
        <taxon>environmental samples</taxon>
    </lineage>
</organism>
<dbReference type="PRINTS" id="PR00139">
    <property type="entry name" value="ASNGLNASE"/>
</dbReference>
<feature type="domain" description="L-asparaginase N-terminal" evidence="3">
    <location>
        <begin position="4"/>
        <end position="150"/>
    </location>
</feature>
<feature type="binding site" evidence="2">
    <location>
        <begin position="83"/>
        <end position="84"/>
    </location>
    <ligand>
        <name>substrate</name>
    </ligand>
</feature>
<accession>A0A6S6U3Z6</accession>
<dbReference type="PANTHER" id="PTHR11707:SF28">
    <property type="entry name" value="60 KDA LYSOPHOSPHOLIPASE"/>
    <property type="match status" value="1"/>
</dbReference>